<reference evidence="1" key="1">
    <citation type="submission" date="2019-10" db="EMBL/GenBank/DDBJ databases">
        <authorList>
            <person name="Soares A.E.R."/>
            <person name="Aleixo A."/>
            <person name="Schneider P."/>
            <person name="Miyaki C.Y."/>
            <person name="Schneider M.P."/>
            <person name="Mello C."/>
            <person name="Vasconcelos A.T.R."/>
        </authorList>
    </citation>
    <scope>NUCLEOTIDE SEQUENCE</scope>
    <source>
        <tissue evidence="1">Muscle</tissue>
    </source>
</reference>
<organism evidence="1 2">
    <name type="scientific">Willisornis vidua</name>
    <name type="common">Xingu scale-backed antbird</name>
    <dbReference type="NCBI Taxonomy" id="1566151"/>
    <lineage>
        <taxon>Eukaryota</taxon>
        <taxon>Metazoa</taxon>
        <taxon>Chordata</taxon>
        <taxon>Craniata</taxon>
        <taxon>Vertebrata</taxon>
        <taxon>Euteleostomi</taxon>
        <taxon>Archelosauria</taxon>
        <taxon>Archosauria</taxon>
        <taxon>Dinosauria</taxon>
        <taxon>Saurischia</taxon>
        <taxon>Theropoda</taxon>
        <taxon>Coelurosauria</taxon>
        <taxon>Aves</taxon>
        <taxon>Neognathae</taxon>
        <taxon>Neoaves</taxon>
        <taxon>Telluraves</taxon>
        <taxon>Australaves</taxon>
        <taxon>Passeriformes</taxon>
        <taxon>Thamnophilidae</taxon>
        <taxon>Willisornis</taxon>
    </lineage>
</organism>
<keyword evidence="2" id="KW-1185">Reference proteome</keyword>
<protein>
    <submittedName>
        <fullName evidence="1">Uncharacterized protein</fullName>
    </submittedName>
</protein>
<proteinExistence type="predicted"/>
<comment type="caution">
    <text evidence="1">The sequence shown here is derived from an EMBL/GenBank/DDBJ whole genome shotgun (WGS) entry which is preliminary data.</text>
</comment>
<evidence type="ECO:0000313" key="1">
    <source>
        <dbReference type="EMBL" id="KAJ7422248.1"/>
    </source>
</evidence>
<dbReference type="Proteomes" id="UP001145742">
    <property type="component" value="Unassembled WGS sequence"/>
</dbReference>
<accession>A0ABQ9DHL7</accession>
<dbReference type="EMBL" id="WHWB01033065">
    <property type="protein sequence ID" value="KAJ7422248.1"/>
    <property type="molecule type" value="Genomic_DNA"/>
</dbReference>
<name>A0ABQ9DHL7_9PASS</name>
<gene>
    <name evidence="1" type="ORF">WISP_38666</name>
</gene>
<sequence>MGANNGKQYGSEEWRLDPGIADYMSCGKLIFVVWTITCVENVPIHCGTAEHQEFAHIASHLKAEEIH</sequence>
<evidence type="ECO:0000313" key="2">
    <source>
        <dbReference type="Proteomes" id="UP001145742"/>
    </source>
</evidence>